<dbReference type="AlphaFoldDB" id="A0AAE3EU12"/>
<dbReference type="Proteomes" id="UP001200642">
    <property type="component" value="Unassembled WGS sequence"/>
</dbReference>
<accession>A0AAE3EU12</accession>
<dbReference type="Gene3D" id="3.20.20.140">
    <property type="entry name" value="Metal-dependent hydrolases"/>
    <property type="match status" value="1"/>
</dbReference>
<feature type="transmembrane region" description="Helical" evidence="1">
    <location>
        <begin position="445"/>
        <end position="469"/>
    </location>
</feature>
<feature type="transmembrane region" description="Helical" evidence="1">
    <location>
        <begin position="76"/>
        <end position="95"/>
    </location>
</feature>
<keyword evidence="1" id="KW-0812">Transmembrane</keyword>
<reference evidence="2" key="1">
    <citation type="submission" date="2023-02" db="EMBL/GenBank/DDBJ databases">
        <title>Genome of Flavobacteriaceae gen. nov. sp. strain F89.</title>
        <authorList>
            <person name="Wang Y."/>
        </authorList>
    </citation>
    <scope>NUCLEOTIDE SEQUENCE</scope>
    <source>
        <strain evidence="2">F89</strain>
    </source>
</reference>
<organism evidence="2 3">
    <name type="scientific">Cerina litoralis</name>
    <dbReference type="NCBI Taxonomy" id="2874477"/>
    <lineage>
        <taxon>Bacteria</taxon>
        <taxon>Pseudomonadati</taxon>
        <taxon>Bacteroidota</taxon>
        <taxon>Flavobacteriia</taxon>
        <taxon>Flavobacteriales</taxon>
        <taxon>Flavobacteriaceae</taxon>
        <taxon>Cerina</taxon>
    </lineage>
</organism>
<dbReference type="PANTHER" id="PTHR42924:SF3">
    <property type="entry name" value="POLYMERASE_HISTIDINOL PHOSPHATASE N-TERMINAL DOMAIN-CONTAINING PROTEIN"/>
    <property type="match status" value="1"/>
</dbReference>
<gene>
    <name evidence="2" type="ORF">K8352_06725</name>
</gene>
<sequence length="479" mass="55384">MKKGKFKHITTVAPLVFILVLATAFHYEVHLTNALTSLPATDFGVKVPFWRIFFEPFLGPLLFFNRSIYALKELPLALLWLLIFYLAWVGVRIFRKGEQRKTLLLNQLANVPLLLGICFSIFVLILFVPLPNNKIVNNSAHSVLVTTHDHTEFSHDGLISEKGMWKWHKRNGFDAFFITDHANHKKTLRFVQAQRNGEFPIEPLVMVGQEYSGSNHMSLLGLNGKFQTKGLTDKMVVDSVHKYGGAVIINHWFDGKGKEKEFYRDLGVDGFEIENVGSDLYYDRGIFVELKEFCEENNLMMVGGLDFHGYGRVSSIYNAFEIPNWDSMGPGEKEHAILGILKHGPQEKLRVLLYKDRPFYLDSNLIFRPFLTLINYFRTLNYYQVLSWFIWLVLLRLIWREGKKRKLDGDKIMVWLSCTCSLFLLAMALSFYLREEAVKGYNEIYAEYFGILGPIGLVLLIYVLILAYFRFIRTPKKSG</sequence>
<name>A0AAE3EU12_9FLAO</name>
<dbReference type="InterPro" id="IPR052018">
    <property type="entry name" value="PHP_domain"/>
</dbReference>
<dbReference type="GO" id="GO:0004534">
    <property type="term" value="F:5'-3' RNA exonuclease activity"/>
    <property type="evidence" value="ECO:0007669"/>
    <property type="project" value="TreeGrafter"/>
</dbReference>
<proteinExistence type="predicted"/>
<dbReference type="SUPFAM" id="SSF89550">
    <property type="entry name" value="PHP domain-like"/>
    <property type="match status" value="1"/>
</dbReference>
<protein>
    <recommendedName>
        <fullName evidence="4">PHP domain-containing protein</fullName>
    </recommendedName>
</protein>
<dbReference type="EMBL" id="JAIRBC010000008">
    <property type="protein sequence ID" value="MCG2460435.1"/>
    <property type="molecule type" value="Genomic_DNA"/>
</dbReference>
<evidence type="ECO:0000313" key="3">
    <source>
        <dbReference type="Proteomes" id="UP001200642"/>
    </source>
</evidence>
<keyword evidence="1" id="KW-1133">Transmembrane helix</keyword>
<comment type="caution">
    <text evidence="2">The sequence shown here is derived from an EMBL/GenBank/DDBJ whole genome shotgun (WGS) entry which is preliminary data.</text>
</comment>
<evidence type="ECO:0008006" key="4">
    <source>
        <dbReference type="Google" id="ProtNLM"/>
    </source>
</evidence>
<dbReference type="InterPro" id="IPR016195">
    <property type="entry name" value="Pol/histidinol_Pase-like"/>
</dbReference>
<dbReference type="PANTHER" id="PTHR42924">
    <property type="entry name" value="EXONUCLEASE"/>
    <property type="match status" value="1"/>
</dbReference>
<keyword evidence="1" id="KW-0472">Membrane</keyword>
<dbReference type="RefSeq" id="WP_317901580.1">
    <property type="nucleotide sequence ID" value="NZ_JAIRBC010000008.1"/>
</dbReference>
<evidence type="ECO:0000256" key="1">
    <source>
        <dbReference type="SAM" id="Phobius"/>
    </source>
</evidence>
<dbReference type="GO" id="GO:0035312">
    <property type="term" value="F:5'-3' DNA exonuclease activity"/>
    <property type="evidence" value="ECO:0007669"/>
    <property type="project" value="TreeGrafter"/>
</dbReference>
<feature type="transmembrane region" description="Helical" evidence="1">
    <location>
        <begin position="383"/>
        <end position="400"/>
    </location>
</feature>
<feature type="transmembrane region" description="Helical" evidence="1">
    <location>
        <begin position="412"/>
        <end position="433"/>
    </location>
</feature>
<feature type="transmembrane region" description="Helical" evidence="1">
    <location>
        <begin position="107"/>
        <end position="128"/>
    </location>
</feature>
<evidence type="ECO:0000313" key="2">
    <source>
        <dbReference type="EMBL" id="MCG2460435.1"/>
    </source>
</evidence>
<keyword evidence="3" id="KW-1185">Reference proteome</keyword>